<reference evidence="1" key="1">
    <citation type="submission" date="2020-05" db="EMBL/GenBank/DDBJ databases">
        <title>Phylogenomic resolution of chytrid fungi.</title>
        <authorList>
            <person name="Stajich J.E."/>
            <person name="Amses K."/>
            <person name="Simmons R."/>
            <person name="Seto K."/>
            <person name="Myers J."/>
            <person name="Bonds A."/>
            <person name="Quandt C.A."/>
            <person name="Barry K."/>
            <person name="Liu P."/>
            <person name="Grigoriev I."/>
            <person name="Longcore J.E."/>
            <person name="James T.Y."/>
        </authorList>
    </citation>
    <scope>NUCLEOTIDE SEQUENCE</scope>
    <source>
        <strain evidence="1">PLAUS21</strain>
    </source>
</reference>
<evidence type="ECO:0000313" key="1">
    <source>
        <dbReference type="EMBL" id="KAJ3254346.1"/>
    </source>
</evidence>
<proteinExistence type="predicted"/>
<gene>
    <name evidence="1" type="ORF">HK103_007228</name>
</gene>
<evidence type="ECO:0000313" key="2">
    <source>
        <dbReference type="Proteomes" id="UP001210925"/>
    </source>
</evidence>
<comment type="caution">
    <text evidence="1">The sequence shown here is derived from an EMBL/GenBank/DDBJ whole genome shotgun (WGS) entry which is preliminary data.</text>
</comment>
<protein>
    <submittedName>
        <fullName evidence="1">Uncharacterized protein</fullName>
    </submittedName>
</protein>
<dbReference type="EMBL" id="JADGKB010000087">
    <property type="protein sequence ID" value="KAJ3254346.1"/>
    <property type="molecule type" value="Genomic_DNA"/>
</dbReference>
<dbReference type="Proteomes" id="UP001210925">
    <property type="component" value="Unassembled WGS sequence"/>
</dbReference>
<name>A0AAD5UG56_9FUNG</name>
<sequence>MFKRPESKVDDLVAKQTRIAKVFEELSCLIVEESTSFSKWIENQGQHSDLSDHIFSLTSEVKDSLCELSDIYDERAANLKNLSISSAKVQNIVQDYENSFKMLAGSKNDENYEQYVRNEQELKVLSMNLPAKYEIQKNDTIANNFRILLEKWSEVGLKVLEINQ</sequence>
<keyword evidence="2" id="KW-1185">Reference proteome</keyword>
<organism evidence="1 2">
    <name type="scientific">Boothiomyces macroporosus</name>
    <dbReference type="NCBI Taxonomy" id="261099"/>
    <lineage>
        <taxon>Eukaryota</taxon>
        <taxon>Fungi</taxon>
        <taxon>Fungi incertae sedis</taxon>
        <taxon>Chytridiomycota</taxon>
        <taxon>Chytridiomycota incertae sedis</taxon>
        <taxon>Chytridiomycetes</taxon>
        <taxon>Rhizophydiales</taxon>
        <taxon>Terramycetaceae</taxon>
        <taxon>Boothiomyces</taxon>
    </lineage>
</organism>
<dbReference type="AlphaFoldDB" id="A0AAD5UG56"/>
<accession>A0AAD5UG56</accession>